<name>A0ABV8LI70_9ACTN</name>
<dbReference type="Proteomes" id="UP001595816">
    <property type="component" value="Unassembled WGS sequence"/>
</dbReference>
<dbReference type="RefSeq" id="WP_253758357.1">
    <property type="nucleotide sequence ID" value="NZ_JAMZDZ010000001.1"/>
</dbReference>
<keyword evidence="2" id="KW-1185">Reference proteome</keyword>
<accession>A0ABV8LI70</accession>
<dbReference type="EMBL" id="JBHSAY010000005">
    <property type="protein sequence ID" value="MFC4130191.1"/>
    <property type="molecule type" value="Genomic_DNA"/>
</dbReference>
<evidence type="ECO:0000313" key="2">
    <source>
        <dbReference type="Proteomes" id="UP001595816"/>
    </source>
</evidence>
<comment type="caution">
    <text evidence="1">The sequence shown here is derived from an EMBL/GenBank/DDBJ whole genome shotgun (WGS) entry which is preliminary data.</text>
</comment>
<proteinExistence type="predicted"/>
<evidence type="ECO:0000313" key="1">
    <source>
        <dbReference type="EMBL" id="MFC4130191.1"/>
    </source>
</evidence>
<protein>
    <submittedName>
        <fullName evidence="1">Uncharacterized protein</fullName>
    </submittedName>
</protein>
<gene>
    <name evidence="1" type="ORF">ACFOZ4_06180</name>
</gene>
<organism evidence="1 2">
    <name type="scientific">Hamadaea flava</name>
    <dbReference type="NCBI Taxonomy" id="1742688"/>
    <lineage>
        <taxon>Bacteria</taxon>
        <taxon>Bacillati</taxon>
        <taxon>Actinomycetota</taxon>
        <taxon>Actinomycetes</taxon>
        <taxon>Micromonosporales</taxon>
        <taxon>Micromonosporaceae</taxon>
        <taxon>Hamadaea</taxon>
    </lineage>
</organism>
<reference evidence="2" key="1">
    <citation type="journal article" date="2019" name="Int. J. Syst. Evol. Microbiol.">
        <title>The Global Catalogue of Microorganisms (GCM) 10K type strain sequencing project: providing services to taxonomists for standard genome sequencing and annotation.</title>
        <authorList>
            <consortium name="The Broad Institute Genomics Platform"/>
            <consortium name="The Broad Institute Genome Sequencing Center for Infectious Disease"/>
            <person name="Wu L."/>
            <person name="Ma J."/>
        </authorList>
    </citation>
    <scope>NUCLEOTIDE SEQUENCE [LARGE SCALE GENOMIC DNA]</scope>
    <source>
        <strain evidence="2">CGMCC 4.7289</strain>
    </source>
</reference>
<sequence length="84" mass="9513">MITRIYELVTGTPWTTGRSAVAEFGPTIATRYPELAELTDRELCSMTPKTAIAYAEAQRANTAEAWERFDNHLVADRLRVLFHV</sequence>